<evidence type="ECO:0000256" key="2">
    <source>
        <dbReference type="ARBA" id="ARBA00002764"/>
    </source>
</evidence>
<evidence type="ECO:0000313" key="12">
    <source>
        <dbReference type="EMBL" id="OHT23001.1"/>
    </source>
</evidence>
<comment type="catalytic activity">
    <reaction evidence="1 11">
        <text>[(1-&gt;4)-alpha-D-glucosyl](n) + ADP-alpha-D-glucose = [(1-&gt;4)-alpha-D-glucosyl](n+1) + ADP + H(+)</text>
        <dbReference type="Rhea" id="RHEA:18189"/>
        <dbReference type="Rhea" id="RHEA-COMP:9584"/>
        <dbReference type="Rhea" id="RHEA-COMP:9587"/>
        <dbReference type="ChEBI" id="CHEBI:15378"/>
        <dbReference type="ChEBI" id="CHEBI:15444"/>
        <dbReference type="ChEBI" id="CHEBI:57498"/>
        <dbReference type="ChEBI" id="CHEBI:456216"/>
        <dbReference type="EC" id="2.4.1.21"/>
    </reaction>
</comment>
<dbReference type="InterPro" id="IPR011835">
    <property type="entry name" value="GS/SS"/>
</dbReference>
<dbReference type="AlphaFoldDB" id="A0A1S1HNL0"/>
<reference evidence="12 13" key="1">
    <citation type="submission" date="2016-03" db="EMBL/GenBank/DDBJ databases">
        <title>Genome sequence of Providencia stuartii strain, isolated from the salivary glands of larval Lucilia sericata.</title>
        <authorList>
            <person name="Yuan Y."/>
            <person name="Zhang Y."/>
            <person name="Fu S."/>
            <person name="Crippen T.L."/>
            <person name="Visi D."/>
            <person name="Benbow M.E."/>
            <person name="Allen M."/>
            <person name="Tomberlin J.K."/>
            <person name="Sze S.-H."/>
            <person name="Tarone A.M."/>
        </authorList>
    </citation>
    <scope>NUCLEOTIDE SEQUENCE [LARGE SCALE GENOMIC DNA]</scope>
    <source>
        <strain evidence="12 13">Crippen</strain>
    </source>
</reference>
<dbReference type="Gene3D" id="3.40.50.2000">
    <property type="entry name" value="Glycogen Phosphorylase B"/>
    <property type="match status" value="2"/>
</dbReference>
<dbReference type="Proteomes" id="UP000179588">
    <property type="component" value="Unassembled WGS sequence"/>
</dbReference>
<dbReference type="EC" id="2.4.1.21" evidence="5 11"/>
<evidence type="ECO:0000256" key="4">
    <source>
        <dbReference type="ARBA" id="ARBA00010281"/>
    </source>
</evidence>
<comment type="pathway">
    <text evidence="3 11">Glycan biosynthesis; glycogen biosynthesis.</text>
</comment>
<keyword evidence="8 11" id="KW-0808">Transferase</keyword>
<evidence type="ECO:0000256" key="3">
    <source>
        <dbReference type="ARBA" id="ARBA00004964"/>
    </source>
</evidence>
<dbReference type="CDD" id="cd03791">
    <property type="entry name" value="GT5_Glycogen_synthase_DULL1-like"/>
    <property type="match status" value="1"/>
</dbReference>
<evidence type="ECO:0000256" key="11">
    <source>
        <dbReference type="HAMAP-Rule" id="MF_00484"/>
    </source>
</evidence>
<dbReference type="UniPathway" id="UPA00164"/>
<dbReference type="PANTHER" id="PTHR45825:SF11">
    <property type="entry name" value="ALPHA AMYLASE DOMAIN-CONTAINING PROTEIN"/>
    <property type="match status" value="1"/>
</dbReference>
<comment type="caution">
    <text evidence="12">The sequence shown here is derived from an EMBL/GenBank/DDBJ whole genome shotgun (WGS) entry which is preliminary data.</text>
</comment>
<dbReference type="NCBIfam" id="TIGR02095">
    <property type="entry name" value="glgA"/>
    <property type="match status" value="1"/>
</dbReference>
<evidence type="ECO:0000256" key="7">
    <source>
        <dbReference type="ARBA" id="ARBA00022676"/>
    </source>
</evidence>
<organism evidence="12 13">
    <name type="scientific">Providencia stuartii</name>
    <dbReference type="NCBI Taxonomy" id="588"/>
    <lineage>
        <taxon>Bacteria</taxon>
        <taxon>Pseudomonadati</taxon>
        <taxon>Pseudomonadota</taxon>
        <taxon>Gammaproteobacteria</taxon>
        <taxon>Enterobacterales</taxon>
        <taxon>Morganellaceae</taxon>
        <taxon>Providencia</taxon>
    </lineage>
</organism>
<keyword evidence="13" id="KW-1185">Reference proteome</keyword>
<dbReference type="GO" id="GO:0004373">
    <property type="term" value="F:alpha-1,4-glucan glucosyltransferase (UDP-glucose donor) activity"/>
    <property type="evidence" value="ECO:0007669"/>
    <property type="project" value="InterPro"/>
</dbReference>
<keyword evidence="7 11" id="KW-0328">Glycosyltransferase</keyword>
<sequence length="479" mass="53566">MKILHVSAEFFPLVKTGGLADVVAALPAAQRQHGSDARVLLPGFPAIINQATDKQKVTTLNTYAGEITLYYSQYQDTPMYIIDAPHLYQREGSPYHDGYNNAYHDNYRRFGVLGFVAAELARGCDSLWQAEIVHAHDWHAALACAYLAAYGYPARCMFTIHNIAYQGLFSPHHIHELWLPTEFYNVNGLEFYGQLSFMKAGLFYANHTNAVSPTYAKEILDPHYANGLDGLLNQLNQEQRLSGILNGIDTAVWSPSHDKLLAHKYSDRSLKNKTKNKLAIQKLLGLAQQTEQPLFAVVSRMTRQKGLDLILEALPDLLSSGSQFILLGSGDHDLEDAYRHIQSQYPDQIRVIIGYDEPMSHQIIAGADVLMVPSRFEPCGLTQLYALRYGTLPLVRHTGGLADTVTDCSLEALKHKTATGFVFHESDSADLKAAIDRAFALWGSPTQWQQVQKNAMAKDVSWHKSAEAYLAIYRRLLDQ</sequence>
<dbReference type="FunFam" id="3.40.50.2000:FF:000011">
    <property type="entry name" value="Glycogen synthase"/>
    <property type="match status" value="1"/>
</dbReference>
<evidence type="ECO:0000256" key="8">
    <source>
        <dbReference type="ARBA" id="ARBA00022679"/>
    </source>
</evidence>
<keyword evidence="9 11" id="KW-0320">Glycogen biosynthesis</keyword>
<evidence type="ECO:0000256" key="1">
    <source>
        <dbReference type="ARBA" id="ARBA00001478"/>
    </source>
</evidence>
<dbReference type="HAMAP" id="MF_00484">
    <property type="entry name" value="Glycogen_synth"/>
    <property type="match status" value="1"/>
</dbReference>
<comment type="similarity">
    <text evidence="4 11">Belongs to the glycosyltransferase 1 family. Bacterial/plant glycogen synthase subfamily.</text>
</comment>
<dbReference type="RefSeq" id="WP_070929507.1">
    <property type="nucleotide sequence ID" value="NZ_VAUE01000024.1"/>
</dbReference>
<proteinExistence type="inferred from homology"/>
<dbReference type="Pfam" id="PF08323">
    <property type="entry name" value="Glyco_transf_5"/>
    <property type="match status" value="1"/>
</dbReference>
<evidence type="ECO:0000313" key="13">
    <source>
        <dbReference type="Proteomes" id="UP000179588"/>
    </source>
</evidence>
<evidence type="ECO:0000256" key="9">
    <source>
        <dbReference type="ARBA" id="ARBA00023056"/>
    </source>
</evidence>
<name>A0A1S1HNL0_PROST</name>
<evidence type="ECO:0000256" key="5">
    <source>
        <dbReference type="ARBA" id="ARBA00012588"/>
    </source>
</evidence>
<dbReference type="NCBIfam" id="NF001899">
    <property type="entry name" value="PRK00654.1-2"/>
    <property type="match status" value="1"/>
</dbReference>
<dbReference type="GO" id="GO:0009011">
    <property type="term" value="F:alpha-1,4-glucan glucosyltransferase (ADP-glucose donor) activity"/>
    <property type="evidence" value="ECO:0007669"/>
    <property type="project" value="UniProtKB-UniRule"/>
</dbReference>
<dbReference type="InterPro" id="IPR001296">
    <property type="entry name" value="Glyco_trans_1"/>
</dbReference>
<dbReference type="GO" id="GO:0005829">
    <property type="term" value="C:cytosol"/>
    <property type="evidence" value="ECO:0007669"/>
    <property type="project" value="TreeGrafter"/>
</dbReference>
<dbReference type="OrthoDB" id="9808590at2"/>
<evidence type="ECO:0000256" key="6">
    <source>
        <dbReference type="ARBA" id="ARBA00019935"/>
    </source>
</evidence>
<dbReference type="PANTHER" id="PTHR45825">
    <property type="entry name" value="GRANULE-BOUND STARCH SYNTHASE 1, CHLOROPLASTIC/AMYLOPLASTIC"/>
    <property type="match status" value="1"/>
</dbReference>
<dbReference type="SUPFAM" id="SSF53756">
    <property type="entry name" value="UDP-Glycosyltransferase/glycogen phosphorylase"/>
    <property type="match status" value="1"/>
</dbReference>
<dbReference type="GO" id="GO:0005978">
    <property type="term" value="P:glycogen biosynthetic process"/>
    <property type="evidence" value="ECO:0007669"/>
    <property type="project" value="UniProtKB-UniRule"/>
</dbReference>
<dbReference type="Pfam" id="PF00534">
    <property type="entry name" value="Glycos_transf_1"/>
    <property type="match status" value="1"/>
</dbReference>
<dbReference type="InterPro" id="IPR013534">
    <property type="entry name" value="Starch_synth_cat_dom"/>
</dbReference>
<gene>
    <name evidence="11 12" type="primary">glgA</name>
    <name evidence="12" type="ORF">A3Q29_08715</name>
</gene>
<comment type="function">
    <text evidence="2 11">Synthesizes alpha-1,4-glucan chains using ADP-glucose.</text>
</comment>
<evidence type="ECO:0000256" key="10">
    <source>
        <dbReference type="ARBA" id="ARBA00031722"/>
    </source>
</evidence>
<protein>
    <recommendedName>
        <fullName evidence="6 11">Glycogen synthase</fullName>
        <ecNumber evidence="5 11">2.4.1.21</ecNumber>
    </recommendedName>
    <alternativeName>
        <fullName evidence="10 11">Starch [bacterial glycogen] synthase</fullName>
    </alternativeName>
</protein>
<dbReference type="EMBL" id="LVIE01000201">
    <property type="protein sequence ID" value="OHT23001.1"/>
    <property type="molecule type" value="Genomic_DNA"/>
</dbReference>
<feature type="binding site" evidence="11">
    <location>
        <position position="15"/>
    </location>
    <ligand>
        <name>ADP-alpha-D-glucose</name>
        <dbReference type="ChEBI" id="CHEBI:57498"/>
    </ligand>
</feature>
<accession>A0A1S1HNL0</accession>